<keyword evidence="3" id="KW-1185">Reference proteome</keyword>
<evidence type="ECO:0000259" key="1">
    <source>
        <dbReference type="Pfam" id="PF08044"/>
    </source>
</evidence>
<evidence type="ECO:0000313" key="3">
    <source>
        <dbReference type="Proteomes" id="UP000523007"/>
    </source>
</evidence>
<dbReference type="AlphaFoldDB" id="A0A7W7W1S3"/>
<comment type="caution">
    <text evidence="2">The sequence shown here is derived from an EMBL/GenBank/DDBJ whole genome shotgun (WGS) entry which is preliminary data.</text>
</comment>
<dbReference type="Pfam" id="PF08044">
    <property type="entry name" value="DUF1707"/>
    <property type="match status" value="1"/>
</dbReference>
<feature type="domain" description="DUF1707" evidence="1">
    <location>
        <begin position="10"/>
        <end position="62"/>
    </location>
</feature>
<evidence type="ECO:0000313" key="2">
    <source>
        <dbReference type="EMBL" id="MBB4930059.1"/>
    </source>
</evidence>
<dbReference type="RefSeq" id="WP_312885140.1">
    <property type="nucleotide sequence ID" value="NZ_JACHJT010000001.1"/>
</dbReference>
<dbReference type="PANTHER" id="PTHR40763:SF5">
    <property type="entry name" value="MEMBRANE PROTEIN"/>
    <property type="match status" value="1"/>
</dbReference>
<dbReference type="PANTHER" id="PTHR40763">
    <property type="entry name" value="MEMBRANE PROTEIN-RELATED"/>
    <property type="match status" value="1"/>
</dbReference>
<dbReference type="Proteomes" id="UP000523007">
    <property type="component" value="Unassembled WGS sequence"/>
</dbReference>
<reference evidence="2 3" key="1">
    <citation type="submission" date="2020-08" db="EMBL/GenBank/DDBJ databases">
        <title>Sequencing the genomes of 1000 actinobacteria strains.</title>
        <authorList>
            <person name="Klenk H.-P."/>
        </authorList>
    </citation>
    <scope>NUCLEOTIDE SEQUENCE [LARGE SCALE GENOMIC DNA]</scope>
    <source>
        <strain evidence="2 3">DSM 102030</strain>
    </source>
</reference>
<dbReference type="InterPro" id="IPR012551">
    <property type="entry name" value="DUF1707_SHOCT-like"/>
</dbReference>
<proteinExistence type="predicted"/>
<protein>
    <recommendedName>
        <fullName evidence="1">DUF1707 domain-containing protein</fullName>
    </recommendedName>
</protein>
<gene>
    <name evidence="2" type="ORF">F4561_000879</name>
</gene>
<organism evidence="2 3">
    <name type="scientific">Lipingzhangella halophila</name>
    <dbReference type="NCBI Taxonomy" id="1783352"/>
    <lineage>
        <taxon>Bacteria</taxon>
        <taxon>Bacillati</taxon>
        <taxon>Actinomycetota</taxon>
        <taxon>Actinomycetes</taxon>
        <taxon>Streptosporangiales</taxon>
        <taxon>Nocardiopsidaceae</taxon>
        <taxon>Lipingzhangella</taxon>
    </lineage>
</organism>
<accession>A0A7W7W1S3</accession>
<name>A0A7W7W1S3_9ACTN</name>
<dbReference type="EMBL" id="JACHJT010000001">
    <property type="protein sequence ID" value="MBB4930059.1"/>
    <property type="molecule type" value="Genomic_DNA"/>
</dbReference>
<sequence>MSRDEASRRMRISDADRDRVASILREAAGEGRLTLDELEERLELGYRARTYADLEPLTADLPVQRSAASSLSPTVPASVSRPGAGHPLHLKAKAGTITRRGKWRVPSRIEVSNPYGDTRLDFRHATLLSDLVEVDVVASWGDAKLVLPEGATAEISVDTSWFGSVDSRVPEIPAPPAPHFRVVGKVKGGALKVRYKMRIEDWFDWSCDY</sequence>